<evidence type="ECO:0000259" key="4">
    <source>
        <dbReference type="Pfam" id="PF10516"/>
    </source>
</evidence>
<dbReference type="Proteomes" id="UP001342314">
    <property type="component" value="Unassembled WGS sequence"/>
</dbReference>
<feature type="region of interest" description="Disordered" evidence="3">
    <location>
        <begin position="84"/>
        <end position="163"/>
    </location>
</feature>
<feature type="compositionally biased region" description="Low complexity" evidence="3">
    <location>
        <begin position="90"/>
        <end position="122"/>
    </location>
</feature>
<comment type="caution">
    <text evidence="5">The sequence shown here is derived from an EMBL/GenBank/DDBJ whole genome shotgun (WGS) entry which is preliminary data.</text>
</comment>
<dbReference type="InterPro" id="IPR051730">
    <property type="entry name" value="NASP-like"/>
</dbReference>
<dbReference type="AlphaFoldDB" id="A0AAV5GJQ4"/>
<evidence type="ECO:0000256" key="1">
    <source>
        <dbReference type="ARBA" id="ARBA00022737"/>
    </source>
</evidence>
<dbReference type="GO" id="GO:0034080">
    <property type="term" value="P:CENP-A containing chromatin assembly"/>
    <property type="evidence" value="ECO:0007669"/>
    <property type="project" value="TreeGrafter"/>
</dbReference>
<evidence type="ECO:0000313" key="6">
    <source>
        <dbReference type="Proteomes" id="UP001342314"/>
    </source>
</evidence>
<organism evidence="5 6">
    <name type="scientific">Rhodotorula paludigena</name>
    <dbReference type="NCBI Taxonomy" id="86838"/>
    <lineage>
        <taxon>Eukaryota</taxon>
        <taxon>Fungi</taxon>
        <taxon>Dikarya</taxon>
        <taxon>Basidiomycota</taxon>
        <taxon>Pucciniomycotina</taxon>
        <taxon>Microbotryomycetes</taxon>
        <taxon>Sporidiobolales</taxon>
        <taxon>Sporidiobolaceae</taxon>
        <taxon>Rhodotorula</taxon>
    </lineage>
</organism>
<dbReference type="InterPro" id="IPR011990">
    <property type="entry name" value="TPR-like_helical_dom_sf"/>
</dbReference>
<evidence type="ECO:0000256" key="3">
    <source>
        <dbReference type="SAM" id="MobiDB-lite"/>
    </source>
</evidence>
<dbReference type="Pfam" id="PF10516">
    <property type="entry name" value="SHNi-TPR"/>
    <property type="match status" value="1"/>
</dbReference>
<dbReference type="EMBL" id="BQKY01000006">
    <property type="protein sequence ID" value="GJN90134.1"/>
    <property type="molecule type" value="Genomic_DNA"/>
</dbReference>
<feature type="compositionally biased region" description="Acidic residues" evidence="3">
    <location>
        <begin position="129"/>
        <end position="155"/>
    </location>
</feature>
<dbReference type="GO" id="GO:0005654">
    <property type="term" value="C:nucleoplasm"/>
    <property type="evidence" value="ECO:0007669"/>
    <property type="project" value="TreeGrafter"/>
</dbReference>
<reference evidence="5 6" key="1">
    <citation type="submission" date="2021-12" db="EMBL/GenBank/DDBJ databases">
        <title>High titer production of polyol ester of fatty acids by Rhodotorula paludigena BS15 towards product separation-free biomass refinery.</title>
        <authorList>
            <person name="Mano J."/>
            <person name="Ono H."/>
            <person name="Tanaka T."/>
            <person name="Naito K."/>
            <person name="Sushida H."/>
            <person name="Ike M."/>
            <person name="Tokuyasu K."/>
            <person name="Kitaoka M."/>
        </authorList>
    </citation>
    <scope>NUCLEOTIDE SEQUENCE [LARGE SCALE GENOMIC DNA]</scope>
    <source>
        <strain evidence="5 6">BS15</strain>
    </source>
</reference>
<name>A0AAV5GJQ4_9BASI</name>
<sequence>MADPSASSSSAAAPAPADGDHLAHGIRALALKKWNDACDHLAQAVESSTAKHGDLAPENIDPLVLYGKALLNSAIAQSAVLGGAAPQGEPASDAAPAASSSAAAAGPSASTSSGPAAGPSSAKFHFGGDAEDDDADEGADGEDGEEGGAEGEDEGGAAGGDREDDLESAFQVLDLARTILSKQVDEIETELERAVKEGGDGAEGKKSELEEMRKSRKDKLADVHRLLGDVATESEQFDNAVEEYSSALSTLSRILPPYDRALSELHMLIALALDFVPNATSRAVSHAEKAKGVLVLKLAELEKVPEQEREDKAKREIEDIRSLMGDVDMKIEDLRTVPEAPAPTAADSALEALLRQSSNAMASAAASGSINDLTSLVKKKKKAAPAPGIVQEEVKPAPADGAQGGAEENLLVVKKEEDGASAEGSKRKADEDGAAPEGDSKKPKVEGSEDGATDYNSQFMQWLRQTNIMVNTAQHWAPSARDQAARELHAFHDAVGALARSDQKLTYDSDEARRLLPSLSRLNPVIEGLKKLVYACKQTDLFNFHTQADSWHWAVLLFVTKYAAGWTCADAENVGAEFENVATLVMGGYDASLIEAQGARLPHDPRPLTKQRLTFF</sequence>
<gene>
    <name evidence="5" type="ORF">Rhopal_003133-T1</name>
</gene>
<accession>A0AAV5GJQ4</accession>
<feature type="compositionally biased region" description="Basic and acidic residues" evidence="3">
    <location>
        <begin position="413"/>
        <end position="431"/>
    </location>
</feature>
<dbReference type="Gene3D" id="1.25.40.10">
    <property type="entry name" value="Tetratricopeptide repeat domain"/>
    <property type="match status" value="1"/>
</dbReference>
<feature type="compositionally biased region" description="Basic and acidic residues" evidence="3">
    <location>
        <begin position="438"/>
        <end position="447"/>
    </location>
</feature>
<dbReference type="PANTHER" id="PTHR15081:SF1">
    <property type="entry name" value="NUCLEAR AUTOANTIGENIC SPERM PROTEIN"/>
    <property type="match status" value="1"/>
</dbReference>
<keyword evidence="2" id="KW-0802">TPR repeat</keyword>
<proteinExistence type="predicted"/>
<feature type="domain" description="Tetratricopeptide SHNi-TPR" evidence="4">
    <location>
        <begin position="221"/>
        <end position="256"/>
    </location>
</feature>
<evidence type="ECO:0000313" key="5">
    <source>
        <dbReference type="EMBL" id="GJN90134.1"/>
    </source>
</evidence>
<dbReference type="InterPro" id="IPR019544">
    <property type="entry name" value="Tetratricopeptide_SHNi-TPR_dom"/>
</dbReference>
<dbReference type="GO" id="GO:0006335">
    <property type="term" value="P:DNA replication-dependent chromatin assembly"/>
    <property type="evidence" value="ECO:0007669"/>
    <property type="project" value="TreeGrafter"/>
</dbReference>
<feature type="region of interest" description="Disordered" evidence="3">
    <location>
        <begin position="383"/>
        <end position="452"/>
    </location>
</feature>
<evidence type="ECO:0000256" key="2">
    <source>
        <dbReference type="ARBA" id="ARBA00022803"/>
    </source>
</evidence>
<protein>
    <recommendedName>
        <fullName evidence="4">Tetratricopeptide SHNi-TPR domain-containing protein</fullName>
    </recommendedName>
</protein>
<dbReference type="GO" id="GO:0042393">
    <property type="term" value="F:histone binding"/>
    <property type="evidence" value="ECO:0007669"/>
    <property type="project" value="TreeGrafter"/>
</dbReference>
<dbReference type="PANTHER" id="PTHR15081">
    <property type="entry name" value="NUCLEAR AUTOANTIGENIC SPERM PROTEIN NASP -RELATED"/>
    <property type="match status" value="1"/>
</dbReference>
<keyword evidence="6" id="KW-1185">Reference proteome</keyword>
<keyword evidence="1" id="KW-0677">Repeat</keyword>